<dbReference type="Pfam" id="PF13676">
    <property type="entry name" value="TIR_2"/>
    <property type="match status" value="1"/>
</dbReference>
<dbReference type="SUPFAM" id="SSF52200">
    <property type="entry name" value="Toll/Interleukin receptor TIR domain"/>
    <property type="match status" value="1"/>
</dbReference>
<dbReference type="PROSITE" id="PS50104">
    <property type="entry name" value="TIR"/>
    <property type="match status" value="1"/>
</dbReference>
<dbReference type="SUPFAM" id="SSF48452">
    <property type="entry name" value="TPR-like"/>
    <property type="match status" value="1"/>
</dbReference>
<gene>
    <name evidence="2" type="ORF">SAMN05216333_10671</name>
</gene>
<dbReference type="OrthoDB" id="8550139at2"/>
<evidence type="ECO:0000313" key="3">
    <source>
        <dbReference type="Proteomes" id="UP000198814"/>
    </source>
</evidence>
<dbReference type="InterPro" id="IPR027417">
    <property type="entry name" value="P-loop_NTPase"/>
</dbReference>
<dbReference type="SUPFAM" id="SSF52540">
    <property type="entry name" value="P-loop containing nucleoside triphosphate hydrolases"/>
    <property type="match status" value="1"/>
</dbReference>
<dbReference type="SMART" id="SM00255">
    <property type="entry name" value="TIR"/>
    <property type="match status" value="1"/>
</dbReference>
<dbReference type="EMBL" id="FODO01000006">
    <property type="protein sequence ID" value="SEO22283.1"/>
    <property type="molecule type" value="Genomic_DNA"/>
</dbReference>
<dbReference type="Gene3D" id="3.40.50.300">
    <property type="entry name" value="P-loop containing nucleotide triphosphate hydrolases"/>
    <property type="match status" value="1"/>
</dbReference>
<proteinExistence type="predicted"/>
<dbReference type="STRING" id="42354.SAMN05216333_10671"/>
<accession>A0A1H8MYF1</accession>
<name>A0A1H8MYF1_9PROT</name>
<dbReference type="RefSeq" id="WP_090317383.1">
    <property type="nucleotide sequence ID" value="NZ_FNOE01000006.1"/>
</dbReference>
<evidence type="ECO:0000259" key="1">
    <source>
        <dbReference type="PROSITE" id="PS50104"/>
    </source>
</evidence>
<dbReference type="AlphaFoldDB" id="A0A1H8MYF1"/>
<dbReference type="InterPro" id="IPR000157">
    <property type="entry name" value="TIR_dom"/>
</dbReference>
<dbReference type="GO" id="GO:0007165">
    <property type="term" value="P:signal transduction"/>
    <property type="evidence" value="ECO:0007669"/>
    <property type="project" value="InterPro"/>
</dbReference>
<dbReference type="Gene3D" id="1.25.40.10">
    <property type="entry name" value="Tetratricopeptide repeat domain"/>
    <property type="match status" value="2"/>
</dbReference>
<evidence type="ECO:0000313" key="2">
    <source>
        <dbReference type="EMBL" id="SEO22283.1"/>
    </source>
</evidence>
<dbReference type="InterPro" id="IPR011990">
    <property type="entry name" value="TPR-like_helical_dom_sf"/>
</dbReference>
<feature type="domain" description="TIR" evidence="1">
    <location>
        <begin position="4"/>
        <end position="141"/>
    </location>
</feature>
<sequence>MTDNPPDAFLSHHSADKPSVEIIAAALEKQGLNCFLDKWEIAPGDEWLRNLEQGLRDSRFIVIFFGPDGIGPYQQAEADAALRRQIQQRQHCVIPVLLPGATPEHIAQCSMFLQGVNALKFHDLNDPLPNGLLAGLLRGEDPEYLRQLIRDEAQAPAGLLQTLQSWLSGLSIGWQGDECIISQGQGQRCLNIPDLSGSFNAASIEYLLSWKSRLTGLIGREQELQTLHAWTDAPQQISCCLITGEGGTGKTRLAFEFARQLREYKGWQAGEAQGLSGSWYTGGAGTLLVIDYPEQRPDKVRALLEALACQPLTCKLRVLLLGRNGDFLQQLTQTAQTIITPGFELTGLADGANTNADAWQLFQEAWQSLHQRQQRAALPLPITPAAFHQWQQRDTTHQRPLFVLALAVHGMQQPGAHELNAPEILRALVQQYEINRLVKEAKQMQLDPHCLVMLRALAAIVGKLPGEALRQLIQASEALPLDIRLPVLNRLKQTSLWRDGGISALQPDLLAADLLHHALTEIADDQAGAWQYCALAAAPDQREASSMLGRLIHDAQFILQRSWPLQALIDWVIQDDERNASVNAALARNNLECSLLPLAVATGQKAVHAQEQLAQANFATYGPALANSLNNWSVDLAGYGQRAQALDAIGRAVAIREQLAQANFAAYGLALAQSLNNWSVDLAGNGQRVQALDAIGRAVAILEQLAQANFAAYGPALATSLNNWSIRLVENGQRAKALDASGRAVSIDEQLVQANFAAYGADLAMSLNNWAIHLAENEQRAQALDAIGRAASIYEQLAQANFAAYGPVLATSLNNWSVYLAEDGQCAQALDAIGRAVSIYEQLVQENFAAYGPALANSLDSWSERLAESAALTAEEAKQLMNIEARLRQIKRRVRDEGIQVPAQFAWLFESGEPDDDD</sequence>
<dbReference type="Proteomes" id="UP000198814">
    <property type="component" value="Unassembled WGS sequence"/>
</dbReference>
<reference evidence="3" key="1">
    <citation type="submission" date="2016-10" db="EMBL/GenBank/DDBJ databases">
        <authorList>
            <person name="Varghese N."/>
            <person name="Submissions S."/>
        </authorList>
    </citation>
    <scope>NUCLEOTIDE SEQUENCE [LARGE SCALE GENOMIC DNA]</scope>
    <source>
        <strain evidence="3">Nm76</strain>
    </source>
</reference>
<keyword evidence="3" id="KW-1185">Reference proteome</keyword>
<dbReference type="Gene3D" id="3.40.50.10140">
    <property type="entry name" value="Toll/interleukin-1 receptor homology (TIR) domain"/>
    <property type="match status" value="1"/>
</dbReference>
<dbReference type="InterPro" id="IPR035897">
    <property type="entry name" value="Toll_tir_struct_dom_sf"/>
</dbReference>
<protein>
    <submittedName>
        <fullName evidence="2">Tetratricopeptide repeat-containing protein</fullName>
    </submittedName>
</protein>
<organism evidence="2 3">
    <name type="scientific">Nitrosomonas oligotropha</name>
    <dbReference type="NCBI Taxonomy" id="42354"/>
    <lineage>
        <taxon>Bacteria</taxon>
        <taxon>Pseudomonadati</taxon>
        <taxon>Pseudomonadota</taxon>
        <taxon>Betaproteobacteria</taxon>
        <taxon>Nitrosomonadales</taxon>
        <taxon>Nitrosomonadaceae</taxon>
        <taxon>Nitrosomonas</taxon>
    </lineage>
</organism>